<feature type="compositionally biased region" description="Polar residues" evidence="5">
    <location>
        <begin position="33"/>
        <end position="44"/>
    </location>
</feature>
<feature type="chain" id="PRO_5008535107" evidence="6">
    <location>
        <begin position="29"/>
        <end position="336"/>
    </location>
</feature>
<dbReference type="GO" id="GO:1901678">
    <property type="term" value="P:iron coordination entity transport"/>
    <property type="evidence" value="ECO:0007669"/>
    <property type="project" value="UniProtKB-ARBA"/>
</dbReference>
<proteinExistence type="inferred from homology"/>
<feature type="compositionally biased region" description="Low complexity" evidence="5">
    <location>
        <begin position="47"/>
        <end position="60"/>
    </location>
</feature>
<dbReference type="Gene3D" id="3.40.50.1980">
    <property type="entry name" value="Nitrogenase molybdenum iron protein domain"/>
    <property type="match status" value="2"/>
</dbReference>
<protein>
    <submittedName>
        <fullName evidence="8">ABC transporter substrate-binding protein</fullName>
    </submittedName>
</protein>
<dbReference type="SUPFAM" id="SSF53807">
    <property type="entry name" value="Helical backbone' metal receptor"/>
    <property type="match status" value="1"/>
</dbReference>
<evidence type="ECO:0000256" key="6">
    <source>
        <dbReference type="SAM" id="SignalP"/>
    </source>
</evidence>
<evidence type="ECO:0000259" key="7">
    <source>
        <dbReference type="PROSITE" id="PS50983"/>
    </source>
</evidence>
<dbReference type="GO" id="GO:0030288">
    <property type="term" value="C:outer membrane-bounded periplasmic space"/>
    <property type="evidence" value="ECO:0007669"/>
    <property type="project" value="TreeGrafter"/>
</dbReference>
<evidence type="ECO:0000256" key="1">
    <source>
        <dbReference type="ARBA" id="ARBA00004196"/>
    </source>
</evidence>
<dbReference type="EMBL" id="CP016808">
    <property type="protein sequence ID" value="ANY66775.1"/>
    <property type="molecule type" value="Genomic_DNA"/>
</dbReference>
<evidence type="ECO:0000313" key="8">
    <source>
        <dbReference type="EMBL" id="ANY66775.1"/>
    </source>
</evidence>
<evidence type="ECO:0000256" key="4">
    <source>
        <dbReference type="ARBA" id="ARBA00022729"/>
    </source>
</evidence>
<reference evidence="8" key="1">
    <citation type="submission" date="2016-08" db="EMBL/GenBank/DDBJ databases">
        <title>Complete Genome Seqeunce of Paenibacillus sp. BIHB 4019 from tea rhizoplane.</title>
        <authorList>
            <person name="Thakur R."/>
            <person name="Swarnkar M.K."/>
            <person name="Gulati A."/>
        </authorList>
    </citation>
    <scope>NUCLEOTIDE SEQUENCE [LARGE SCALE GENOMIC DNA]</scope>
    <source>
        <strain evidence="8">BIHB4019</strain>
    </source>
</reference>
<comment type="subcellular location">
    <subcellularLocation>
        <location evidence="1">Cell envelope</location>
    </subcellularLocation>
</comment>
<evidence type="ECO:0000256" key="2">
    <source>
        <dbReference type="ARBA" id="ARBA00008814"/>
    </source>
</evidence>
<dbReference type="PROSITE" id="PS51257">
    <property type="entry name" value="PROKAR_LIPOPROTEIN"/>
    <property type="match status" value="1"/>
</dbReference>
<evidence type="ECO:0000256" key="3">
    <source>
        <dbReference type="ARBA" id="ARBA00022448"/>
    </source>
</evidence>
<accession>A0A1B2DGF8</accession>
<dbReference type="AlphaFoldDB" id="A0A1B2DGF8"/>
<dbReference type="InterPro" id="IPR051313">
    <property type="entry name" value="Bact_iron-sidero_bind"/>
</dbReference>
<dbReference type="Pfam" id="PF01497">
    <property type="entry name" value="Peripla_BP_2"/>
    <property type="match status" value="1"/>
</dbReference>
<dbReference type="InterPro" id="IPR002491">
    <property type="entry name" value="ABC_transptr_periplasmic_BD"/>
</dbReference>
<sequence>MFSGLQRLSSAISIALLVVLLAACGSAAAPNATNAGGVSGNSPTAPAGEATSDDAGSAGSEAAFPRTIKHVKGETVIDAKPKKVAITYFPYADQLFAIGEQDVVSGVVGYKSLKAFPAYESFLQGDAVADLGDQVDLEKLMALEPDVIIASDGDEQTYEQLAKIGKTVVIAQTENWQDTIVKIAEVIGEEGKAQQYIDSYNAKLNEVAAMAENTGVQGKQAIFMMMWSKGFYYFGGIRLSPYYDGIGFSKFKNMQDWGEINLEGVSEIDPDYIFVAEDYTGTAELTMKDLEENAVWNSLKAVKDGHVYVVNTEIVGPLAMGQSNGLDFMQKLLKGE</sequence>
<comment type="similarity">
    <text evidence="2">Belongs to the bacterial solute-binding protein 8 family.</text>
</comment>
<keyword evidence="4 6" id="KW-0732">Signal</keyword>
<dbReference type="PANTHER" id="PTHR30532">
    <property type="entry name" value="IRON III DICITRATE-BINDING PERIPLASMIC PROTEIN"/>
    <property type="match status" value="1"/>
</dbReference>
<feature type="domain" description="Fe/B12 periplasmic-binding" evidence="7">
    <location>
        <begin position="83"/>
        <end position="336"/>
    </location>
</feature>
<dbReference type="PANTHER" id="PTHR30532:SF24">
    <property type="entry name" value="FERRIC ENTEROBACTIN-BINDING PERIPLASMIC PROTEIN FEPB"/>
    <property type="match status" value="1"/>
</dbReference>
<feature type="region of interest" description="Disordered" evidence="5">
    <location>
        <begin position="33"/>
        <end position="60"/>
    </location>
</feature>
<name>A0A1B2DGF8_9BACL</name>
<organism evidence="8">
    <name type="scientific">Paenibacillus sp. BIHB 4019</name>
    <dbReference type="NCBI Taxonomy" id="1870819"/>
    <lineage>
        <taxon>Bacteria</taxon>
        <taxon>Bacillati</taxon>
        <taxon>Bacillota</taxon>
        <taxon>Bacilli</taxon>
        <taxon>Bacillales</taxon>
        <taxon>Paenibacillaceae</taxon>
        <taxon>Paenibacillus</taxon>
    </lineage>
</organism>
<feature type="signal peptide" evidence="6">
    <location>
        <begin position="1"/>
        <end position="28"/>
    </location>
</feature>
<keyword evidence="3" id="KW-0813">Transport</keyword>
<dbReference type="PROSITE" id="PS50983">
    <property type="entry name" value="FE_B12_PBP"/>
    <property type="match status" value="1"/>
</dbReference>
<gene>
    <name evidence="8" type="ORF">BBD42_10100</name>
</gene>
<dbReference type="RefSeq" id="WP_099518062.1">
    <property type="nucleotide sequence ID" value="NZ_CP016808.1"/>
</dbReference>
<evidence type="ECO:0000256" key="5">
    <source>
        <dbReference type="SAM" id="MobiDB-lite"/>
    </source>
</evidence>